<sequence length="295" mass="32741">MHQLNQKSLDALKNLHNYVCPQDNYHTTKRSAVLVALLPNEKGDLEVILTSRSSSLRTNAGDSAFPGGKRDPEDVDLIATAKREAMEEVCLPPSSSTVITLFPPVLSRHMQVVTPVVAFCPSLTTTNLFKTLSANPSEVSAIFTVPLEMFLSPQPEAYDYFDMSWMMSGHRVHRFERCGTDNFLLTPPGPGSNDTSGSTKESQTVPDEGDTSAAFTYSYSNDDDRKSGPKTEVVDRAKVGWHVYGMTAGILIEVASVAFHRAPDFEVYAHDQLTDQEQITNWYNQSEHTFRRSSL</sequence>
<feature type="compositionally biased region" description="Polar residues" evidence="7">
    <location>
        <begin position="192"/>
        <end position="205"/>
    </location>
</feature>
<organism evidence="9 10">
    <name type="scientific">Linnemannia schmuckeri</name>
    <dbReference type="NCBI Taxonomy" id="64567"/>
    <lineage>
        <taxon>Eukaryota</taxon>
        <taxon>Fungi</taxon>
        <taxon>Fungi incertae sedis</taxon>
        <taxon>Mucoromycota</taxon>
        <taxon>Mortierellomycotina</taxon>
        <taxon>Mortierellomycetes</taxon>
        <taxon>Mortierellales</taxon>
        <taxon>Mortierellaceae</taxon>
        <taxon>Linnemannia</taxon>
    </lineage>
</organism>
<gene>
    <name evidence="9" type="ORF">BG015_005898</name>
</gene>
<comment type="caution">
    <text evidence="9">The sequence shown here is derived from an EMBL/GenBank/DDBJ whole genome shotgun (WGS) entry which is preliminary data.</text>
</comment>
<evidence type="ECO:0000256" key="6">
    <source>
        <dbReference type="ARBA" id="ARBA00023211"/>
    </source>
</evidence>
<dbReference type="GO" id="GO:0015938">
    <property type="term" value="P:coenzyme A catabolic process"/>
    <property type="evidence" value="ECO:0007669"/>
    <property type="project" value="TreeGrafter"/>
</dbReference>
<evidence type="ECO:0000313" key="10">
    <source>
        <dbReference type="Proteomes" id="UP000748756"/>
    </source>
</evidence>
<evidence type="ECO:0000256" key="7">
    <source>
        <dbReference type="SAM" id="MobiDB-lite"/>
    </source>
</evidence>
<dbReference type="Pfam" id="PF00293">
    <property type="entry name" value="NUDIX"/>
    <property type="match status" value="1"/>
</dbReference>
<dbReference type="PROSITE" id="PS51462">
    <property type="entry name" value="NUDIX"/>
    <property type="match status" value="1"/>
</dbReference>
<dbReference type="PANTHER" id="PTHR12992:SF24">
    <property type="entry name" value="PEROXISOMAL COENZYME A DIPHOSPHATASE NUDT7"/>
    <property type="match status" value="1"/>
</dbReference>
<dbReference type="InterPro" id="IPR000086">
    <property type="entry name" value="NUDIX_hydrolase_dom"/>
</dbReference>
<dbReference type="CDD" id="cd03426">
    <property type="entry name" value="NUDIX_CoAse_Nudt7"/>
    <property type="match status" value="1"/>
</dbReference>
<evidence type="ECO:0000259" key="8">
    <source>
        <dbReference type="PROSITE" id="PS51462"/>
    </source>
</evidence>
<evidence type="ECO:0000313" key="9">
    <source>
        <dbReference type="EMBL" id="KAF9152015.1"/>
    </source>
</evidence>
<dbReference type="SUPFAM" id="SSF55811">
    <property type="entry name" value="Nudix"/>
    <property type="match status" value="1"/>
</dbReference>
<keyword evidence="4" id="KW-0378">Hydrolase</keyword>
<dbReference type="OrthoDB" id="10260614at2759"/>
<keyword evidence="3" id="KW-0479">Metal-binding</keyword>
<keyword evidence="5" id="KW-0460">Magnesium</keyword>
<accession>A0A9P5S0Q7</accession>
<feature type="compositionally biased region" description="Basic and acidic residues" evidence="7">
    <location>
        <begin position="222"/>
        <end position="231"/>
    </location>
</feature>
<reference evidence="9" key="1">
    <citation type="journal article" date="2020" name="Fungal Divers.">
        <title>Resolving the Mortierellaceae phylogeny through synthesis of multi-gene phylogenetics and phylogenomics.</title>
        <authorList>
            <person name="Vandepol N."/>
            <person name="Liber J."/>
            <person name="Desiro A."/>
            <person name="Na H."/>
            <person name="Kennedy M."/>
            <person name="Barry K."/>
            <person name="Grigoriev I.V."/>
            <person name="Miller A.N."/>
            <person name="O'Donnell K."/>
            <person name="Stajich J.E."/>
            <person name="Bonito G."/>
        </authorList>
    </citation>
    <scope>NUCLEOTIDE SEQUENCE</scope>
    <source>
        <strain evidence="9">NRRL 6426</strain>
    </source>
</reference>
<proteinExistence type="predicted"/>
<evidence type="ECO:0000256" key="1">
    <source>
        <dbReference type="ARBA" id="ARBA00001936"/>
    </source>
</evidence>
<evidence type="ECO:0000256" key="3">
    <source>
        <dbReference type="ARBA" id="ARBA00022723"/>
    </source>
</evidence>
<protein>
    <recommendedName>
        <fullName evidence="8">Nudix hydrolase domain-containing protein</fullName>
    </recommendedName>
</protein>
<dbReference type="GO" id="GO:0046872">
    <property type="term" value="F:metal ion binding"/>
    <property type="evidence" value="ECO:0007669"/>
    <property type="project" value="UniProtKB-KW"/>
</dbReference>
<evidence type="ECO:0000256" key="2">
    <source>
        <dbReference type="ARBA" id="ARBA00001946"/>
    </source>
</evidence>
<name>A0A9P5S0Q7_9FUNG</name>
<dbReference type="GO" id="GO:0010945">
    <property type="term" value="F:coenzyme A diphosphatase activity"/>
    <property type="evidence" value="ECO:0007669"/>
    <property type="project" value="InterPro"/>
</dbReference>
<dbReference type="InterPro" id="IPR045121">
    <property type="entry name" value="CoAse"/>
</dbReference>
<keyword evidence="10" id="KW-1185">Reference proteome</keyword>
<comment type="cofactor">
    <cofactor evidence="1">
        <name>Mn(2+)</name>
        <dbReference type="ChEBI" id="CHEBI:29035"/>
    </cofactor>
</comment>
<keyword evidence="6" id="KW-0464">Manganese</keyword>
<dbReference type="PANTHER" id="PTHR12992">
    <property type="entry name" value="NUDIX HYDROLASE"/>
    <property type="match status" value="1"/>
</dbReference>
<comment type="cofactor">
    <cofactor evidence="2">
        <name>Mg(2+)</name>
        <dbReference type="ChEBI" id="CHEBI:18420"/>
    </cofactor>
</comment>
<dbReference type="InterPro" id="IPR015797">
    <property type="entry name" value="NUDIX_hydrolase-like_dom_sf"/>
</dbReference>
<evidence type="ECO:0000256" key="4">
    <source>
        <dbReference type="ARBA" id="ARBA00022801"/>
    </source>
</evidence>
<feature type="domain" description="Nudix hydrolase" evidence="8">
    <location>
        <begin position="28"/>
        <end position="168"/>
    </location>
</feature>
<dbReference type="AlphaFoldDB" id="A0A9P5S0Q7"/>
<evidence type="ECO:0000256" key="5">
    <source>
        <dbReference type="ARBA" id="ARBA00022842"/>
    </source>
</evidence>
<dbReference type="EMBL" id="JAAAUQ010000275">
    <property type="protein sequence ID" value="KAF9152015.1"/>
    <property type="molecule type" value="Genomic_DNA"/>
</dbReference>
<dbReference type="Gene3D" id="3.90.79.10">
    <property type="entry name" value="Nucleoside Triphosphate Pyrophosphohydrolase"/>
    <property type="match status" value="1"/>
</dbReference>
<dbReference type="Proteomes" id="UP000748756">
    <property type="component" value="Unassembled WGS sequence"/>
</dbReference>
<feature type="region of interest" description="Disordered" evidence="7">
    <location>
        <begin position="183"/>
        <end position="231"/>
    </location>
</feature>